<dbReference type="InterPro" id="IPR028098">
    <property type="entry name" value="Glyco_trans_4-like_N"/>
</dbReference>
<comment type="caution">
    <text evidence="3">The sequence shown here is derived from an EMBL/GenBank/DDBJ whole genome shotgun (WGS) entry which is preliminary data.</text>
</comment>
<dbReference type="PANTHER" id="PTHR45947">
    <property type="entry name" value="SULFOQUINOVOSYL TRANSFERASE SQD2"/>
    <property type="match status" value="1"/>
</dbReference>
<dbReference type="Pfam" id="PF13439">
    <property type="entry name" value="Glyco_transf_4"/>
    <property type="match status" value="1"/>
</dbReference>
<dbReference type="Gene3D" id="3.40.50.2000">
    <property type="entry name" value="Glycogen Phosphorylase B"/>
    <property type="match status" value="2"/>
</dbReference>
<accession>A0AAE4HY71</accession>
<dbReference type="AlphaFoldDB" id="A0AAE4HY71"/>
<feature type="domain" description="Glycosyltransferase subfamily 4-like N-terminal" evidence="2">
    <location>
        <begin position="61"/>
        <end position="158"/>
    </location>
</feature>
<feature type="domain" description="Glycosyl transferase family 1" evidence="1">
    <location>
        <begin position="160"/>
        <end position="320"/>
    </location>
</feature>
<name>A0AAE4HY71_9STRE</name>
<dbReference type="PANTHER" id="PTHR45947:SF3">
    <property type="entry name" value="SULFOQUINOVOSYL TRANSFERASE SQD2"/>
    <property type="match status" value="1"/>
</dbReference>
<dbReference type="EMBL" id="JARQAG010000018">
    <property type="protein sequence ID" value="MDT2732474.1"/>
    <property type="molecule type" value="Genomic_DNA"/>
</dbReference>
<evidence type="ECO:0000313" key="4">
    <source>
        <dbReference type="Proteomes" id="UP001180515"/>
    </source>
</evidence>
<sequence length="343" mass="38778">MKKKVLHLLRTNSFSGAENVVISIIENTQNDFNGIYVSPPGPIENILQKKEVSYSPIKKLTPTNLLKVIKKEKPDIIHAHDFTAGLVAAVTPTKIPIINHLHNNSPWLMSINLKSIIYGLSIFRYKKVLTVSESVEKEYIFKSLFGNKVVVIGNPINIKTFESIPIEERKYDFAFLGRLAEPKNPFLFIDIISTLKEERNDISAIMIGDGPLREMLQEKINKENLTFNIKLLGFQDNPYQYLKVSKILIMPSKWEGFGLAAVEALAFGLPVLASNVGGLPTIVDDTCGKLCDTKNNYTDLATELLSNQEKLKSMSFFARKKAKQLNNIESYSYTIKEIYKNIY</sequence>
<dbReference type="Proteomes" id="UP001180515">
    <property type="component" value="Unassembled WGS sequence"/>
</dbReference>
<dbReference type="InterPro" id="IPR001296">
    <property type="entry name" value="Glyco_trans_1"/>
</dbReference>
<evidence type="ECO:0000259" key="2">
    <source>
        <dbReference type="Pfam" id="PF13439"/>
    </source>
</evidence>
<dbReference type="SUPFAM" id="SSF53756">
    <property type="entry name" value="UDP-Glycosyltransferase/glycogen phosphorylase"/>
    <property type="match status" value="1"/>
</dbReference>
<dbReference type="CDD" id="cd03811">
    <property type="entry name" value="GT4_GT28_WabH-like"/>
    <property type="match status" value="1"/>
</dbReference>
<protein>
    <submittedName>
        <fullName evidence="3">Glycosyltransferase</fullName>
    </submittedName>
</protein>
<evidence type="ECO:0000313" key="3">
    <source>
        <dbReference type="EMBL" id="MDT2732474.1"/>
    </source>
</evidence>
<evidence type="ECO:0000259" key="1">
    <source>
        <dbReference type="Pfam" id="PF00534"/>
    </source>
</evidence>
<dbReference type="RefSeq" id="WP_311982275.1">
    <property type="nucleotide sequence ID" value="NZ_JARQAG010000018.1"/>
</dbReference>
<dbReference type="Pfam" id="PF00534">
    <property type="entry name" value="Glycos_transf_1"/>
    <property type="match status" value="1"/>
</dbReference>
<reference evidence="3" key="1">
    <citation type="submission" date="2023-03" db="EMBL/GenBank/DDBJ databases">
        <authorList>
            <person name="Shen W."/>
            <person name="Cai J."/>
        </authorList>
    </citation>
    <scope>NUCLEOTIDE SEQUENCE</scope>
    <source>
        <strain evidence="3">P82-2</strain>
    </source>
</reference>
<dbReference type="GO" id="GO:0016757">
    <property type="term" value="F:glycosyltransferase activity"/>
    <property type="evidence" value="ECO:0007669"/>
    <property type="project" value="InterPro"/>
</dbReference>
<dbReference type="InterPro" id="IPR050194">
    <property type="entry name" value="Glycosyltransferase_grp1"/>
</dbReference>
<gene>
    <name evidence="3" type="ORF">P7G31_09590</name>
</gene>
<organism evidence="3 4">
    <name type="scientific">Streptococcus parauberis</name>
    <dbReference type="NCBI Taxonomy" id="1348"/>
    <lineage>
        <taxon>Bacteria</taxon>
        <taxon>Bacillati</taxon>
        <taxon>Bacillota</taxon>
        <taxon>Bacilli</taxon>
        <taxon>Lactobacillales</taxon>
        <taxon>Streptococcaceae</taxon>
        <taxon>Streptococcus</taxon>
    </lineage>
</organism>
<proteinExistence type="predicted"/>